<dbReference type="RefSeq" id="WP_154226519.1">
    <property type="nucleotide sequence ID" value="NZ_CP045309.1"/>
</dbReference>
<reference evidence="3 6" key="2">
    <citation type="submission" date="2020-02" db="EMBL/GenBank/DDBJ databases">
        <title>WGS of Micromonospora spp. isolated from hot spring.</title>
        <authorList>
            <person name="Thawai C."/>
        </authorList>
    </citation>
    <scope>NUCLEOTIDE SEQUENCE [LARGE SCALE GENOMIC DNA]</scope>
    <source>
        <strain evidence="3 6">TMS7</strain>
    </source>
</reference>
<proteinExistence type="predicted"/>
<keyword evidence="2" id="KW-0472">Membrane</keyword>
<feature type="transmembrane region" description="Helical" evidence="2">
    <location>
        <begin position="227"/>
        <end position="250"/>
    </location>
</feature>
<evidence type="ECO:0000313" key="4">
    <source>
        <dbReference type="EMBL" id="QGL47173.1"/>
    </source>
</evidence>
<accession>A0AAJ2ZEJ5</accession>
<feature type="transmembrane region" description="Helical" evidence="2">
    <location>
        <begin position="14"/>
        <end position="35"/>
    </location>
</feature>
<evidence type="ECO:0000313" key="5">
    <source>
        <dbReference type="Proteomes" id="UP000402241"/>
    </source>
</evidence>
<dbReference type="Proteomes" id="UP000477779">
    <property type="component" value="Unassembled WGS sequence"/>
</dbReference>
<evidence type="ECO:0000313" key="3">
    <source>
        <dbReference type="EMBL" id="NES28076.1"/>
    </source>
</evidence>
<keyword evidence="2" id="KW-1133">Transmembrane helix</keyword>
<name>A0AAJ2ZEJ5_9ACTN</name>
<feature type="region of interest" description="Disordered" evidence="1">
    <location>
        <begin position="262"/>
        <end position="283"/>
    </location>
</feature>
<dbReference type="EMBL" id="CP045309">
    <property type="protein sequence ID" value="QGL47173.1"/>
    <property type="molecule type" value="Genomic_DNA"/>
</dbReference>
<keyword evidence="5" id="KW-1185">Reference proteome</keyword>
<evidence type="ECO:0000256" key="1">
    <source>
        <dbReference type="SAM" id="MobiDB-lite"/>
    </source>
</evidence>
<feature type="transmembrane region" description="Helical" evidence="2">
    <location>
        <begin position="56"/>
        <end position="74"/>
    </location>
</feature>
<feature type="transmembrane region" description="Helical" evidence="2">
    <location>
        <begin position="191"/>
        <end position="215"/>
    </location>
</feature>
<gene>
    <name evidence="3" type="ORF">G3561_11035</name>
    <name evidence="4" type="ORF">GCE86_09005</name>
</gene>
<organism evidence="3 6">
    <name type="scientific">Micromonospora terminaliae</name>
    <dbReference type="NCBI Taxonomy" id="1914461"/>
    <lineage>
        <taxon>Bacteria</taxon>
        <taxon>Bacillati</taxon>
        <taxon>Actinomycetota</taxon>
        <taxon>Actinomycetes</taxon>
        <taxon>Micromonosporales</taxon>
        <taxon>Micromonosporaceae</taxon>
        <taxon>Micromonospora</taxon>
    </lineage>
</organism>
<protein>
    <submittedName>
        <fullName evidence="3">Uncharacterized protein</fullName>
    </submittedName>
</protein>
<feature type="transmembrane region" description="Helical" evidence="2">
    <location>
        <begin position="156"/>
        <end position="179"/>
    </location>
</feature>
<feature type="transmembrane region" description="Helical" evidence="2">
    <location>
        <begin position="86"/>
        <end position="106"/>
    </location>
</feature>
<evidence type="ECO:0000256" key="2">
    <source>
        <dbReference type="SAM" id="Phobius"/>
    </source>
</evidence>
<dbReference type="EMBL" id="JAAHBZ010000003">
    <property type="protein sequence ID" value="NES28076.1"/>
    <property type="molecule type" value="Genomic_DNA"/>
</dbReference>
<evidence type="ECO:0000313" key="6">
    <source>
        <dbReference type="Proteomes" id="UP000477779"/>
    </source>
</evidence>
<dbReference type="AlphaFoldDB" id="A0AAJ2ZEJ5"/>
<sequence>MDDSRLPTSDLANAYAQVAGILAGFAFVSLGNYLASGQRSSEEDSEGVLVRRISTTLFSAFAALVLISVLYALLTGEKDGTTRANTALIIAGLPFGLSVLTLFFALTLMASDRGFKEVVRLGLILVVLIGPAIVHLRLMNALAAVDPRSNERLSPFYVGIRLTVVLMIAASAAWAMASWRRRRRGDHTAPIATLATSHASLVTAVVAAVLSSVVIAKPEAYRPPRVMLYLIAVGMFLLLAVFATCAALAIHGADALRRVQPSATRESKAKEASGATEPTHTLSPISEEIPTNRIILSLEWRSGRFKRKG</sequence>
<keyword evidence="2" id="KW-0812">Transmembrane</keyword>
<dbReference type="Proteomes" id="UP000402241">
    <property type="component" value="Chromosome"/>
</dbReference>
<feature type="transmembrane region" description="Helical" evidence="2">
    <location>
        <begin position="118"/>
        <end position="136"/>
    </location>
</feature>
<reference evidence="4 5" key="1">
    <citation type="submission" date="2019-10" db="EMBL/GenBank/DDBJ databases">
        <title>Genome Sequence of Micromonospora terminaliae DSM 101760.</title>
        <authorList>
            <person name="Guo L."/>
        </authorList>
    </citation>
    <scope>NUCLEOTIDE SEQUENCE [LARGE SCALE GENOMIC DNA]</scope>
    <source>
        <strain evidence="4 5">DSM 101760</strain>
    </source>
</reference>